<dbReference type="Pfam" id="PF24118">
    <property type="entry name" value="DUF7392"/>
    <property type="match status" value="1"/>
</dbReference>
<proteinExistence type="predicted"/>
<dbReference type="EMBL" id="JAKUCV010002404">
    <property type="protein sequence ID" value="KAJ4842771.1"/>
    <property type="molecule type" value="Genomic_DNA"/>
</dbReference>
<evidence type="ECO:0000313" key="3">
    <source>
        <dbReference type="Proteomes" id="UP001141552"/>
    </source>
</evidence>
<protein>
    <recommendedName>
        <fullName evidence="1">DUF7392 domain-containing protein</fullName>
    </recommendedName>
</protein>
<comment type="caution">
    <text evidence="2">The sequence shown here is derived from an EMBL/GenBank/DDBJ whole genome shotgun (WGS) entry which is preliminary data.</text>
</comment>
<organism evidence="2 3">
    <name type="scientific">Turnera subulata</name>
    <dbReference type="NCBI Taxonomy" id="218843"/>
    <lineage>
        <taxon>Eukaryota</taxon>
        <taxon>Viridiplantae</taxon>
        <taxon>Streptophyta</taxon>
        <taxon>Embryophyta</taxon>
        <taxon>Tracheophyta</taxon>
        <taxon>Spermatophyta</taxon>
        <taxon>Magnoliopsida</taxon>
        <taxon>eudicotyledons</taxon>
        <taxon>Gunneridae</taxon>
        <taxon>Pentapetalae</taxon>
        <taxon>rosids</taxon>
        <taxon>fabids</taxon>
        <taxon>Malpighiales</taxon>
        <taxon>Passifloraceae</taxon>
        <taxon>Turnera</taxon>
    </lineage>
</organism>
<dbReference type="OrthoDB" id="1848500at2759"/>
<reference evidence="2" key="1">
    <citation type="submission" date="2022-02" db="EMBL/GenBank/DDBJ databases">
        <authorList>
            <person name="Henning P.M."/>
            <person name="McCubbin A.G."/>
            <person name="Shore J.S."/>
        </authorList>
    </citation>
    <scope>NUCLEOTIDE SEQUENCE</scope>
    <source>
        <strain evidence="2">F60SS</strain>
        <tissue evidence="2">Leaves</tissue>
    </source>
</reference>
<keyword evidence="3" id="KW-1185">Reference proteome</keyword>
<dbReference type="InterPro" id="IPR055816">
    <property type="entry name" value="DUF7392"/>
</dbReference>
<dbReference type="Proteomes" id="UP001141552">
    <property type="component" value="Unassembled WGS sequence"/>
</dbReference>
<sequence length="246" mass="28097">MACFVPFNNKNLDISIFAFRPTVVLVDELIETLKHFSTCTERLGCVLSSIFQSIHGNMIIWYGAWIKRSSENEERLTETLQSMLTNTSSMAILIESCFFDAYAGESWDGSSAAKFSEGDILSMNMIVLPKAGNISDLSYANLALFRCRFRKMEGAASGVCMNCHSGRRVACLYVWKSLQFCYSWILNSDFKRAMLPYLERFTLHDVKYDIFRVVYVSTDDDTSLSYQHLSLGQVFEKEGKSRKEEQ</sequence>
<feature type="domain" description="DUF7392" evidence="1">
    <location>
        <begin position="98"/>
        <end position="211"/>
    </location>
</feature>
<reference evidence="2" key="2">
    <citation type="journal article" date="2023" name="Plants (Basel)">
        <title>Annotation of the Turnera subulata (Passifloraceae) Draft Genome Reveals the S-Locus Evolved after the Divergence of Turneroideae from Passifloroideae in a Stepwise Manner.</title>
        <authorList>
            <person name="Henning P.M."/>
            <person name="Roalson E.H."/>
            <person name="Mir W."/>
            <person name="McCubbin A.G."/>
            <person name="Shore J.S."/>
        </authorList>
    </citation>
    <scope>NUCLEOTIDE SEQUENCE</scope>
    <source>
        <strain evidence="2">F60SS</strain>
    </source>
</reference>
<name>A0A9Q0G428_9ROSI</name>
<evidence type="ECO:0000259" key="1">
    <source>
        <dbReference type="Pfam" id="PF24118"/>
    </source>
</evidence>
<accession>A0A9Q0G428</accession>
<evidence type="ECO:0000313" key="2">
    <source>
        <dbReference type="EMBL" id="KAJ4842771.1"/>
    </source>
</evidence>
<gene>
    <name evidence="2" type="ORF">Tsubulata_010760</name>
</gene>
<dbReference type="AlphaFoldDB" id="A0A9Q0G428"/>
<feature type="non-terminal residue" evidence="2">
    <location>
        <position position="1"/>
    </location>
</feature>
<dbReference type="PANTHER" id="PTHR38226:SF3">
    <property type="entry name" value="(WILD MALAYSIAN BANANA) HYPOTHETICAL PROTEIN"/>
    <property type="match status" value="1"/>
</dbReference>
<dbReference type="PANTHER" id="PTHR38226">
    <property type="entry name" value="(WILD MALAYSIAN BANANA) HYPOTHETICAL PROTEIN"/>
    <property type="match status" value="1"/>
</dbReference>